<keyword evidence="3 7" id="KW-0694">RNA-binding</keyword>
<organism evidence="9 10">
    <name type="scientific">Nocardia jiangsuensis</name>
    <dbReference type="NCBI Taxonomy" id="1691563"/>
    <lineage>
        <taxon>Bacteria</taxon>
        <taxon>Bacillati</taxon>
        <taxon>Actinomycetota</taxon>
        <taxon>Actinomycetes</taxon>
        <taxon>Mycobacteriales</taxon>
        <taxon>Nocardiaceae</taxon>
        <taxon>Nocardia</taxon>
    </lineage>
</organism>
<evidence type="ECO:0000256" key="7">
    <source>
        <dbReference type="HAMAP-Rule" id="MF_01337"/>
    </source>
</evidence>
<dbReference type="SUPFAM" id="SSF53137">
    <property type="entry name" value="Translational machinery components"/>
    <property type="match status" value="1"/>
</dbReference>
<evidence type="ECO:0000256" key="3">
    <source>
        <dbReference type="ARBA" id="ARBA00022884"/>
    </source>
</evidence>
<dbReference type="InterPro" id="IPR005484">
    <property type="entry name" value="Ribosomal_uL18_bac/plant/anim"/>
</dbReference>
<dbReference type="PANTHER" id="PTHR12899">
    <property type="entry name" value="39S RIBOSOMAL PROTEIN L18, MITOCHONDRIAL"/>
    <property type="match status" value="1"/>
</dbReference>
<reference evidence="10" key="1">
    <citation type="journal article" date="2019" name="Int. J. Syst. Evol. Microbiol.">
        <title>The Global Catalogue of Microorganisms (GCM) 10K type strain sequencing project: providing services to taxonomists for standard genome sequencing and annotation.</title>
        <authorList>
            <consortium name="The Broad Institute Genomics Platform"/>
            <consortium name="The Broad Institute Genome Sequencing Center for Infectious Disease"/>
            <person name="Wu L."/>
            <person name="Ma J."/>
        </authorList>
    </citation>
    <scope>NUCLEOTIDE SEQUENCE [LARGE SCALE GENOMIC DNA]</scope>
    <source>
        <strain evidence="10">CGMCC 4.7330</strain>
    </source>
</reference>
<comment type="subunit">
    <text evidence="7">Part of the 50S ribosomal subunit; part of the 5S rRNA/L5/L18/L25 subcomplex. Contacts the 5S and 23S rRNAs.</text>
</comment>
<evidence type="ECO:0000256" key="1">
    <source>
        <dbReference type="ARBA" id="ARBA00007116"/>
    </source>
</evidence>
<evidence type="ECO:0000313" key="10">
    <source>
        <dbReference type="Proteomes" id="UP001595696"/>
    </source>
</evidence>
<comment type="similarity">
    <text evidence="1 7">Belongs to the universal ribosomal protein uL18 family.</text>
</comment>
<dbReference type="Proteomes" id="UP001595696">
    <property type="component" value="Unassembled WGS sequence"/>
</dbReference>
<evidence type="ECO:0000313" key="9">
    <source>
        <dbReference type="EMBL" id="MFC3964540.1"/>
    </source>
</evidence>
<keyword evidence="5 7" id="KW-0687">Ribonucleoprotein</keyword>
<dbReference type="Gene3D" id="3.30.420.100">
    <property type="match status" value="1"/>
</dbReference>
<dbReference type="InterPro" id="IPR057268">
    <property type="entry name" value="Ribosomal_L18"/>
</dbReference>
<feature type="region of interest" description="Disordered" evidence="8">
    <location>
        <begin position="1"/>
        <end position="30"/>
    </location>
</feature>
<keyword evidence="2 7" id="KW-0699">rRNA-binding</keyword>
<dbReference type="InterPro" id="IPR004389">
    <property type="entry name" value="Ribosomal_uL18_bac-type"/>
</dbReference>
<name>A0ABV8DXX7_9NOCA</name>
<keyword evidence="10" id="KW-1185">Reference proteome</keyword>
<protein>
    <recommendedName>
        <fullName evidence="6 7">Large ribosomal subunit protein uL18</fullName>
    </recommendedName>
</protein>
<proteinExistence type="inferred from homology"/>
<dbReference type="RefSeq" id="WP_378614293.1">
    <property type="nucleotide sequence ID" value="NZ_JBHSAX010000017.1"/>
</dbReference>
<dbReference type="EMBL" id="JBHSAX010000017">
    <property type="protein sequence ID" value="MFC3964540.1"/>
    <property type="molecule type" value="Genomic_DNA"/>
</dbReference>
<evidence type="ECO:0000256" key="5">
    <source>
        <dbReference type="ARBA" id="ARBA00023274"/>
    </source>
</evidence>
<accession>A0ABV8DXX7</accession>
<dbReference type="NCBIfam" id="TIGR00060">
    <property type="entry name" value="L18_bact"/>
    <property type="match status" value="1"/>
</dbReference>
<sequence>MAKTSASQEKKQAKRIPLGKDASTRRRLSKTRRHFRLRKKLAGTTERPRLIVHRSARHLHVQLVDDSIGKTIASASTIEADVRGLDGDKTAKGVKVGQLIAERAKAAGVDAVVFDRGGHDYHGRIAALADAAREGGLKF</sequence>
<evidence type="ECO:0000256" key="2">
    <source>
        <dbReference type="ARBA" id="ARBA00022730"/>
    </source>
</evidence>
<dbReference type="Pfam" id="PF00861">
    <property type="entry name" value="Ribosomal_L18p"/>
    <property type="match status" value="1"/>
</dbReference>
<dbReference type="CDD" id="cd00432">
    <property type="entry name" value="Ribosomal_L18_L5e"/>
    <property type="match status" value="1"/>
</dbReference>
<comment type="function">
    <text evidence="7">This is one of the proteins that bind and probably mediate the attachment of the 5S RNA into the large ribosomal subunit, where it forms part of the central protuberance.</text>
</comment>
<dbReference type="HAMAP" id="MF_01337_B">
    <property type="entry name" value="Ribosomal_uL18_B"/>
    <property type="match status" value="1"/>
</dbReference>
<evidence type="ECO:0000256" key="8">
    <source>
        <dbReference type="SAM" id="MobiDB-lite"/>
    </source>
</evidence>
<comment type="caution">
    <text evidence="9">The sequence shown here is derived from an EMBL/GenBank/DDBJ whole genome shotgun (WGS) entry which is preliminary data.</text>
</comment>
<keyword evidence="4 7" id="KW-0689">Ribosomal protein</keyword>
<evidence type="ECO:0000256" key="6">
    <source>
        <dbReference type="ARBA" id="ARBA00035197"/>
    </source>
</evidence>
<evidence type="ECO:0000256" key="4">
    <source>
        <dbReference type="ARBA" id="ARBA00022980"/>
    </source>
</evidence>
<dbReference type="PANTHER" id="PTHR12899:SF3">
    <property type="entry name" value="LARGE RIBOSOMAL SUBUNIT PROTEIN UL18M"/>
    <property type="match status" value="1"/>
</dbReference>
<dbReference type="GO" id="GO:0005840">
    <property type="term" value="C:ribosome"/>
    <property type="evidence" value="ECO:0007669"/>
    <property type="project" value="UniProtKB-KW"/>
</dbReference>
<gene>
    <name evidence="7 9" type="primary">rplR</name>
    <name evidence="9" type="ORF">ACFO0B_21365</name>
</gene>